<evidence type="ECO:0000313" key="1">
    <source>
        <dbReference type="EMBL" id="EMO89789.1"/>
    </source>
</evidence>
<name>M6YJK1_9LEPT</name>
<proteinExistence type="predicted"/>
<sequence length="38" mass="4566">MFILSPQSQCSCINICKPRAKIYKDSFFFSRFVWAFKK</sequence>
<dbReference type="Proteomes" id="UP000012138">
    <property type="component" value="Unassembled WGS sequence"/>
</dbReference>
<reference evidence="1 2" key="1">
    <citation type="submission" date="2013-01" db="EMBL/GenBank/DDBJ databases">
        <authorList>
            <person name="Harkins D.M."/>
            <person name="Durkin A.S."/>
            <person name="Brinkac L.M."/>
            <person name="Haft D.H."/>
            <person name="Selengut J.D."/>
            <person name="Sanka R."/>
            <person name="DePew J."/>
            <person name="Purushe J."/>
            <person name="Whelen A.C."/>
            <person name="Vinetz J.M."/>
            <person name="Sutton G.G."/>
            <person name="Nierman W.C."/>
            <person name="Fouts D.E."/>
        </authorList>
    </citation>
    <scope>NUCLEOTIDE SEQUENCE [LARGE SCALE GENOMIC DNA]</scope>
    <source>
        <strain evidence="1 2">2001034031</strain>
    </source>
</reference>
<evidence type="ECO:0000313" key="2">
    <source>
        <dbReference type="Proteomes" id="UP000012138"/>
    </source>
</evidence>
<organism evidence="1 2">
    <name type="scientific">Leptospira noguchii str. 2001034031</name>
    <dbReference type="NCBI Taxonomy" id="1193053"/>
    <lineage>
        <taxon>Bacteria</taxon>
        <taxon>Pseudomonadati</taxon>
        <taxon>Spirochaetota</taxon>
        <taxon>Spirochaetia</taxon>
        <taxon>Leptospirales</taxon>
        <taxon>Leptospiraceae</taxon>
        <taxon>Leptospira</taxon>
    </lineage>
</organism>
<comment type="caution">
    <text evidence="1">The sequence shown here is derived from an EMBL/GenBank/DDBJ whole genome shotgun (WGS) entry which is preliminary data.</text>
</comment>
<protein>
    <submittedName>
        <fullName evidence="1">Uncharacterized protein</fullName>
    </submittedName>
</protein>
<gene>
    <name evidence="1" type="ORF">LEP1GSC024_2542</name>
</gene>
<dbReference type="EMBL" id="AKXB02000080">
    <property type="protein sequence ID" value="EMO89789.1"/>
    <property type="molecule type" value="Genomic_DNA"/>
</dbReference>
<accession>M6YJK1</accession>
<dbReference type="AlphaFoldDB" id="M6YJK1"/>